<organism evidence="12 13">
    <name type="scientific">Candidatus Berkelbacteria bacterium CG_4_10_14_0_2_um_filter_35_9_33_12</name>
    <dbReference type="NCBI Taxonomy" id="1974499"/>
    <lineage>
        <taxon>Bacteria</taxon>
        <taxon>Candidatus Berkelbacteria</taxon>
    </lineage>
</organism>
<evidence type="ECO:0000256" key="4">
    <source>
        <dbReference type="ARBA" id="ARBA00022840"/>
    </source>
</evidence>
<feature type="compositionally biased region" description="Basic and acidic residues" evidence="10">
    <location>
        <begin position="924"/>
        <end position="934"/>
    </location>
</feature>
<evidence type="ECO:0000256" key="2">
    <source>
        <dbReference type="ARBA" id="ARBA00008263"/>
    </source>
</evidence>
<dbReference type="GO" id="GO:0006265">
    <property type="term" value="P:DNA topological change"/>
    <property type="evidence" value="ECO:0007669"/>
    <property type="project" value="UniProtKB-UniRule"/>
</dbReference>
<dbReference type="Pfam" id="PF00521">
    <property type="entry name" value="DNA_topoisoIV"/>
    <property type="match status" value="1"/>
</dbReference>
<dbReference type="FunFam" id="3.30.1360.40:FF:000002">
    <property type="entry name" value="DNA gyrase subunit A"/>
    <property type="match status" value="1"/>
</dbReference>
<dbReference type="FunFam" id="1.10.268.10:FF:000001">
    <property type="entry name" value="DNA gyrase subunit A"/>
    <property type="match status" value="1"/>
</dbReference>
<evidence type="ECO:0000256" key="5">
    <source>
        <dbReference type="ARBA" id="ARBA00023029"/>
    </source>
</evidence>
<dbReference type="NCBIfam" id="NF004044">
    <property type="entry name" value="PRK05561.1"/>
    <property type="match status" value="1"/>
</dbReference>
<dbReference type="InterPro" id="IPR013760">
    <property type="entry name" value="Topo_IIA-like_dom_sf"/>
</dbReference>
<feature type="domain" description="Topo IIA-type catalytic" evidence="11">
    <location>
        <begin position="41"/>
        <end position="509"/>
    </location>
</feature>
<comment type="miscellaneous">
    <text evidence="8">Few gyrases are as efficient as E.coli at forming negative supercoils. Not all organisms have 2 type II topoisomerases; in organisms with a single type II topoisomerase this enzyme also has to decatenate newly replicated chromosomes.</text>
</comment>
<dbReference type="NCBIfam" id="NF004043">
    <property type="entry name" value="PRK05560.1"/>
    <property type="match status" value="1"/>
</dbReference>
<dbReference type="Pfam" id="PF03989">
    <property type="entry name" value="DNA_gyraseA_C"/>
    <property type="match status" value="6"/>
</dbReference>
<evidence type="ECO:0000256" key="9">
    <source>
        <dbReference type="PROSITE-ProRule" id="PRU01384"/>
    </source>
</evidence>
<dbReference type="EMBL" id="PFQF01000015">
    <property type="protein sequence ID" value="PJA20743.1"/>
    <property type="molecule type" value="Genomic_DNA"/>
</dbReference>
<dbReference type="InterPro" id="IPR002205">
    <property type="entry name" value="Topo_IIA_dom_A"/>
</dbReference>
<dbReference type="Gene3D" id="2.120.10.90">
    <property type="entry name" value="DNA gyrase/topoisomerase IV, subunit A, C-terminal"/>
    <property type="match status" value="1"/>
</dbReference>
<comment type="function">
    <text evidence="8">A type II topoisomerase that negatively supercoils closed circular double-stranded (ds) DNA in an ATP-dependent manner to modulate DNA topology and maintain chromosomes in an underwound state. Negative supercoiling favors strand separation, and DNA replication, transcription, recombination and repair, all of which involve strand separation. Also able to catalyze the interconversion of other topological isomers of dsDNA rings, including catenanes and knotted rings. Type II topoisomerases break and join 2 DNA strands simultaneously in an ATP-dependent manner.</text>
</comment>
<proteinExistence type="inferred from homology"/>
<dbReference type="SUPFAM" id="SSF101904">
    <property type="entry name" value="GyrA/ParC C-terminal domain-like"/>
    <property type="match status" value="1"/>
</dbReference>
<keyword evidence="5 8" id="KW-0799">Topoisomerase</keyword>
<keyword evidence="6 8" id="KW-0238">DNA-binding</keyword>
<protein>
    <recommendedName>
        <fullName evidence="8">DNA gyrase subunit A</fullName>
        <ecNumber evidence="8">5.6.2.2</ecNumber>
    </recommendedName>
</protein>
<dbReference type="InterPro" id="IPR005743">
    <property type="entry name" value="GyrA"/>
</dbReference>
<dbReference type="GO" id="GO:0005737">
    <property type="term" value="C:cytoplasm"/>
    <property type="evidence" value="ECO:0007669"/>
    <property type="project" value="UniProtKB-SubCell"/>
</dbReference>
<keyword evidence="4 8" id="KW-0067">ATP-binding</keyword>
<dbReference type="Gene3D" id="1.10.268.10">
    <property type="entry name" value="Topoisomerase, domain 3"/>
    <property type="match status" value="1"/>
</dbReference>
<dbReference type="PROSITE" id="PS52040">
    <property type="entry name" value="TOPO_IIA"/>
    <property type="match status" value="1"/>
</dbReference>
<comment type="catalytic activity">
    <reaction evidence="1 8 9">
        <text>ATP-dependent breakage, passage and rejoining of double-stranded DNA.</text>
        <dbReference type="EC" id="5.6.2.2"/>
    </reaction>
</comment>
<evidence type="ECO:0000256" key="10">
    <source>
        <dbReference type="SAM" id="MobiDB-lite"/>
    </source>
</evidence>
<evidence type="ECO:0000256" key="6">
    <source>
        <dbReference type="ARBA" id="ARBA00023125"/>
    </source>
</evidence>
<feature type="short sequence motif" description="GyrA-box" evidence="8">
    <location>
        <begin position="536"/>
        <end position="542"/>
    </location>
</feature>
<dbReference type="GO" id="GO:0003677">
    <property type="term" value="F:DNA binding"/>
    <property type="evidence" value="ECO:0007669"/>
    <property type="project" value="UniProtKB-UniRule"/>
</dbReference>
<evidence type="ECO:0000256" key="8">
    <source>
        <dbReference type="HAMAP-Rule" id="MF_01897"/>
    </source>
</evidence>
<dbReference type="GO" id="GO:0034335">
    <property type="term" value="F:DNA negative supercoiling activity"/>
    <property type="evidence" value="ECO:0007669"/>
    <property type="project" value="UniProtKB-ARBA"/>
</dbReference>
<dbReference type="Gene3D" id="3.90.199.10">
    <property type="entry name" value="Topoisomerase II, domain 5"/>
    <property type="match status" value="1"/>
</dbReference>
<dbReference type="InterPro" id="IPR050220">
    <property type="entry name" value="Type_II_DNA_Topoisomerases"/>
</dbReference>
<dbReference type="FunFam" id="3.90.199.10:FF:000001">
    <property type="entry name" value="DNA gyrase subunit A"/>
    <property type="match status" value="1"/>
</dbReference>
<dbReference type="SUPFAM" id="SSF56719">
    <property type="entry name" value="Type II DNA topoisomerase"/>
    <property type="match status" value="1"/>
</dbReference>
<dbReference type="InterPro" id="IPR035516">
    <property type="entry name" value="Gyrase/topoIV_suA_C"/>
</dbReference>
<gene>
    <name evidence="8" type="primary">gyrA</name>
    <name evidence="12" type="ORF">COX60_00670</name>
</gene>
<dbReference type="PANTHER" id="PTHR43493:SF5">
    <property type="entry name" value="DNA GYRASE SUBUNIT A, CHLOROPLASTIC_MITOCHONDRIAL"/>
    <property type="match status" value="1"/>
</dbReference>
<evidence type="ECO:0000256" key="1">
    <source>
        <dbReference type="ARBA" id="ARBA00000185"/>
    </source>
</evidence>
<reference evidence="13" key="1">
    <citation type="submission" date="2017-09" db="EMBL/GenBank/DDBJ databases">
        <title>Depth-based differentiation of microbial function through sediment-hosted aquifers and enrichment of novel symbionts in the deep terrestrial subsurface.</title>
        <authorList>
            <person name="Probst A.J."/>
            <person name="Ladd B."/>
            <person name="Jarett J.K."/>
            <person name="Geller-Mcgrath D.E."/>
            <person name="Sieber C.M.K."/>
            <person name="Emerson J.B."/>
            <person name="Anantharaman K."/>
            <person name="Thomas B.C."/>
            <person name="Malmstrom R."/>
            <person name="Stieglmeier M."/>
            <person name="Klingl A."/>
            <person name="Woyke T."/>
            <person name="Ryan C.M."/>
            <person name="Banfield J.F."/>
        </authorList>
    </citation>
    <scope>NUCLEOTIDE SEQUENCE [LARGE SCALE GENOMIC DNA]</scope>
</reference>
<dbReference type="AlphaFoldDB" id="A0A2M7W4J5"/>
<dbReference type="PANTHER" id="PTHR43493">
    <property type="entry name" value="DNA GYRASE/TOPOISOMERASE SUBUNIT A"/>
    <property type="match status" value="1"/>
</dbReference>
<dbReference type="Gene3D" id="3.30.1360.40">
    <property type="match status" value="1"/>
</dbReference>
<keyword evidence="3 8" id="KW-0547">Nucleotide-binding</keyword>
<dbReference type="GO" id="GO:0005524">
    <property type="term" value="F:ATP binding"/>
    <property type="evidence" value="ECO:0007669"/>
    <property type="project" value="UniProtKB-UniRule"/>
</dbReference>
<feature type="compositionally biased region" description="Polar residues" evidence="10">
    <location>
        <begin position="935"/>
        <end position="945"/>
    </location>
</feature>
<evidence type="ECO:0000259" key="11">
    <source>
        <dbReference type="PROSITE" id="PS52040"/>
    </source>
</evidence>
<dbReference type="GO" id="GO:0006261">
    <property type="term" value="P:DNA-templated DNA replication"/>
    <property type="evidence" value="ECO:0007669"/>
    <property type="project" value="UniProtKB-UniRule"/>
</dbReference>
<dbReference type="GO" id="GO:0009330">
    <property type="term" value="C:DNA topoisomerase type II (double strand cut, ATP-hydrolyzing) complex"/>
    <property type="evidence" value="ECO:0007669"/>
    <property type="project" value="TreeGrafter"/>
</dbReference>
<accession>A0A2M7W4J5</accession>
<name>A0A2M7W4J5_9BACT</name>
<dbReference type="Proteomes" id="UP000230137">
    <property type="component" value="Unassembled WGS sequence"/>
</dbReference>
<dbReference type="HAMAP" id="MF_01897">
    <property type="entry name" value="GyrA"/>
    <property type="match status" value="1"/>
</dbReference>
<keyword evidence="8" id="KW-0963">Cytoplasm</keyword>
<comment type="similarity">
    <text evidence="2 8">Belongs to the type II topoisomerase GyrA/ParC subunit family.</text>
</comment>
<dbReference type="EC" id="5.6.2.2" evidence="8"/>
<comment type="subcellular location">
    <subcellularLocation>
        <location evidence="8">Cytoplasm</location>
    </subcellularLocation>
</comment>
<dbReference type="NCBIfam" id="TIGR01063">
    <property type="entry name" value="gyrA"/>
    <property type="match status" value="1"/>
</dbReference>
<evidence type="ECO:0000313" key="13">
    <source>
        <dbReference type="Proteomes" id="UP000230137"/>
    </source>
</evidence>
<dbReference type="InterPro" id="IPR013758">
    <property type="entry name" value="Topo_IIA_A/C_ab"/>
</dbReference>
<comment type="subunit">
    <text evidence="8">Heterotetramer, composed of two GyrA and two GyrB chains. In the heterotetramer, GyrA contains the active site tyrosine that forms a transient covalent intermediate with DNA, while GyrB binds cofactors and catalyzes ATP hydrolysis.</text>
</comment>
<evidence type="ECO:0000256" key="3">
    <source>
        <dbReference type="ARBA" id="ARBA00022741"/>
    </source>
</evidence>
<sequence length="945" mass="105838">MQNNSDIKKTPFGKIKNAELVEQMEKSYLDYAMSVIVSRALPDVRDGLKPVHRRILFAMHELGLKSNVKFRKSATVVGEVLGKYHPHGDSAVYDAMARLAQDFSVRYLLVDGQGNFGSVDGDSPAAMRYTEARMKAISEDLLADIEKDTVDFTENYDATRKEPKVLPAKVPQLLLNGSLGIAVGMATNIAPHNLKEVCNAVIEVIEKPDINIDDLMKVITGPDFPTGGIAYNSNSIKEAYMTGKGAIVIRAVAEIIENEKNNRQQIIVSEIPYQVNKSELIAKIADLVKTKKIEGISDIRDESDRNEGIRIVIDLKANAYASKILNTLYESTSLQITFHMNTVALINGIQPRLINLKDILNEFIKHRQEIIKRRTKFDLDRAQEREHILNGLKIALDQIDKIISTIRSSETKEIAHKELVKNFTLTSIQAQAILEMRLSALAGLEQKKIFEELEQIRKTIMDLISILESKEKILEIIKTEQNEMIAKYGDARRTKISNQQIGKFSAEDLIPNKEVIVALTKSGYIKRMTVDTFKAQKRGGKGIVGISLKDKDNILQLVYTFSHNCVYFFTNKGRVFVSKVYDIPEVSRTAKGQAIVNIIQISSEEKITAILSPTIDKKSINYIFMATKNGVIKKTDLEKYNNIRKTGIIAIGLKNNDLLRFVKMTSGEDNVLLVTVKGQGIYFNENQLRPMGRSASGVRGIKIREGDEVCSMDIVKNESLKDSNLLTVLEKGYGKRTIISKFFRVQNRGGVGVRVSKVNLKVGTIIKSLVTTKDTGDIVMISTKGTTIRTPINKIKRLGRDTMGVKLMRILSGESVSSVEYIPENIIEEAKKEVNLEMIDNNEVMQKKSVTEKKTENVLQQDVKIDILANKNSDKMVAKNIEKTEITNLDENNKNPQEVLKDINNNDLFVTKVINQGSVSDAHQKKLTNTEKDNGNLSGFTTKEV</sequence>
<comment type="caution">
    <text evidence="12">The sequence shown here is derived from an EMBL/GenBank/DDBJ whole genome shotgun (WGS) entry which is preliminary data.</text>
</comment>
<dbReference type="SMART" id="SM00434">
    <property type="entry name" value="TOP4c"/>
    <property type="match status" value="1"/>
</dbReference>
<dbReference type="InterPro" id="IPR006691">
    <property type="entry name" value="GyrA/parC_rep"/>
</dbReference>
<feature type="region of interest" description="Disordered" evidence="10">
    <location>
        <begin position="924"/>
        <end position="945"/>
    </location>
</feature>
<feature type="active site" description="O-(5'-phospho-DNA)-tyrosine intermediate" evidence="8 9">
    <location>
        <position position="129"/>
    </location>
</feature>
<dbReference type="GO" id="GO:0005694">
    <property type="term" value="C:chromosome"/>
    <property type="evidence" value="ECO:0007669"/>
    <property type="project" value="InterPro"/>
</dbReference>
<evidence type="ECO:0000256" key="7">
    <source>
        <dbReference type="ARBA" id="ARBA00023235"/>
    </source>
</evidence>
<dbReference type="InterPro" id="IPR013757">
    <property type="entry name" value="Topo_IIA_A_a_sf"/>
</dbReference>
<evidence type="ECO:0000313" key="12">
    <source>
        <dbReference type="EMBL" id="PJA20743.1"/>
    </source>
</evidence>
<keyword evidence="7 8" id="KW-0413">Isomerase</keyword>
<dbReference type="CDD" id="cd00187">
    <property type="entry name" value="TOP4c"/>
    <property type="match status" value="1"/>
</dbReference>